<evidence type="ECO:0000259" key="9">
    <source>
        <dbReference type="Pfam" id="PF06750"/>
    </source>
</evidence>
<feature type="transmembrane region" description="Helical" evidence="7">
    <location>
        <begin position="149"/>
        <end position="165"/>
    </location>
</feature>
<dbReference type="OrthoDB" id="9789291at2"/>
<feature type="transmembrane region" description="Helical" evidence="7">
    <location>
        <begin position="177"/>
        <end position="210"/>
    </location>
</feature>
<comment type="caution">
    <text evidence="10">The sequence shown here is derived from an EMBL/GenBank/DDBJ whole genome shotgun (WGS) entry which is preliminary data.</text>
</comment>
<dbReference type="EMBL" id="JXSU01000007">
    <property type="protein sequence ID" value="KIS23315.1"/>
    <property type="molecule type" value="Genomic_DNA"/>
</dbReference>
<evidence type="ECO:0000313" key="10">
    <source>
        <dbReference type="EMBL" id="KIS23315.1"/>
    </source>
</evidence>
<evidence type="ECO:0000256" key="5">
    <source>
        <dbReference type="ARBA" id="ARBA00022989"/>
    </source>
</evidence>
<dbReference type="Gene3D" id="1.20.120.1220">
    <property type="match status" value="1"/>
</dbReference>
<dbReference type="InterPro" id="IPR000045">
    <property type="entry name" value="Prepilin_IV_endopep_pep"/>
</dbReference>
<dbReference type="GO" id="GO:0006465">
    <property type="term" value="P:signal peptide processing"/>
    <property type="evidence" value="ECO:0007669"/>
    <property type="project" value="TreeGrafter"/>
</dbReference>
<dbReference type="GO" id="GO:0005886">
    <property type="term" value="C:plasma membrane"/>
    <property type="evidence" value="ECO:0007669"/>
    <property type="project" value="UniProtKB-SubCell"/>
</dbReference>
<accession>A0A0D1BSK1</accession>
<dbReference type="GO" id="GO:0004190">
    <property type="term" value="F:aspartic-type endopeptidase activity"/>
    <property type="evidence" value="ECO:0007669"/>
    <property type="project" value="InterPro"/>
</dbReference>
<reference evidence="10 11" key="1">
    <citation type="submission" date="2014-06" db="EMBL/GenBank/DDBJ databases">
        <title>Genome characterization of distinct group I Clostridium botulinum lineages.</title>
        <authorList>
            <person name="Giordani F."/>
            <person name="Anselmo A."/>
            <person name="Fillo S."/>
            <person name="Palozzi A.M."/>
            <person name="Fortunato A."/>
            <person name="Gentile B."/>
            <person name="Ciammaruconi A."/>
            <person name="Anniballi F."/>
            <person name="De Medici D."/>
            <person name="Lista F."/>
        </authorList>
    </citation>
    <scope>NUCLEOTIDE SEQUENCE [LARGE SCALE GENOMIC DNA]</scope>
    <source>
        <strain evidence="10 11">B2 450</strain>
    </source>
</reference>
<feature type="transmembrane region" description="Helical" evidence="7">
    <location>
        <begin position="96"/>
        <end position="113"/>
    </location>
</feature>
<name>A0A0D1BSK1_CLOBO</name>
<sequence length="252" mass="28463">MNIIVLILGIIIGSFLNVCIYRIPKGESIIYPPSYCEKCGVNIKLYDLIPVVSYIFLKGRCKCCKNKISLRCPLVELLTGILFLSIYHLCGLNFNFIKYIIFVSFIIVIGFIDLDTTDVYSKTTISAMIIGVIYILIEKFYFGYGIKTYIYAVLLCTMVIGTIIFTTKGMGSGDLDVYIVVSLFLGFKITAMTIFFSFVFGALIGILLIVSKRKSRKEYIPFGPFIAIASIFSILFGDKVFLFYVSFITTYF</sequence>
<dbReference type="PANTHER" id="PTHR30487">
    <property type="entry name" value="TYPE 4 PREPILIN-LIKE PROTEINS LEADER PEPTIDE-PROCESSING ENZYME"/>
    <property type="match status" value="1"/>
</dbReference>
<dbReference type="InterPro" id="IPR010627">
    <property type="entry name" value="Prepilin_pept_A24_N"/>
</dbReference>
<evidence type="ECO:0000259" key="8">
    <source>
        <dbReference type="Pfam" id="PF01478"/>
    </source>
</evidence>
<keyword evidence="4 7" id="KW-0812">Transmembrane</keyword>
<keyword evidence="3" id="KW-1003">Cell membrane</keyword>
<evidence type="ECO:0000256" key="1">
    <source>
        <dbReference type="ARBA" id="ARBA00004651"/>
    </source>
</evidence>
<comment type="subcellular location">
    <subcellularLocation>
        <location evidence="1">Cell membrane</location>
        <topology evidence="1">Multi-pass membrane protein</topology>
    </subcellularLocation>
</comment>
<dbReference type="Pfam" id="PF01478">
    <property type="entry name" value="Peptidase_A24"/>
    <property type="match status" value="1"/>
</dbReference>
<evidence type="ECO:0000313" key="11">
    <source>
        <dbReference type="Proteomes" id="UP000032250"/>
    </source>
</evidence>
<organism evidence="10 11">
    <name type="scientific">Clostridium botulinum B2 450</name>
    <dbReference type="NCBI Taxonomy" id="1379739"/>
    <lineage>
        <taxon>Bacteria</taxon>
        <taxon>Bacillati</taxon>
        <taxon>Bacillota</taxon>
        <taxon>Clostridia</taxon>
        <taxon>Eubacteriales</taxon>
        <taxon>Clostridiaceae</taxon>
        <taxon>Clostridium</taxon>
    </lineage>
</organism>
<dbReference type="Proteomes" id="UP000032250">
    <property type="component" value="Unassembled WGS sequence"/>
</dbReference>
<evidence type="ECO:0000256" key="6">
    <source>
        <dbReference type="ARBA" id="ARBA00023136"/>
    </source>
</evidence>
<dbReference type="InterPro" id="IPR050882">
    <property type="entry name" value="Prepilin_peptidase/N-MTase"/>
</dbReference>
<dbReference type="RefSeq" id="WP_043031783.1">
    <property type="nucleotide sequence ID" value="NZ_JXSU01000007.1"/>
</dbReference>
<keyword evidence="5 7" id="KW-1133">Transmembrane helix</keyword>
<evidence type="ECO:0000256" key="7">
    <source>
        <dbReference type="SAM" id="Phobius"/>
    </source>
</evidence>
<dbReference type="HOGENOM" id="CLU_057101_0_1_9"/>
<gene>
    <name evidence="10" type="ORF">N495_06840</name>
</gene>
<feature type="domain" description="Prepilin peptidase A24 N-terminal" evidence="9">
    <location>
        <begin position="7"/>
        <end position="87"/>
    </location>
</feature>
<dbReference type="Pfam" id="PF06750">
    <property type="entry name" value="A24_N_bact"/>
    <property type="match status" value="1"/>
</dbReference>
<keyword evidence="6 7" id="KW-0472">Membrane</keyword>
<dbReference type="PATRIC" id="fig|1379739.3.peg.1703"/>
<feature type="transmembrane region" description="Helical" evidence="7">
    <location>
        <begin position="6"/>
        <end position="23"/>
    </location>
</feature>
<feature type="transmembrane region" description="Helical" evidence="7">
    <location>
        <begin position="222"/>
        <end position="247"/>
    </location>
</feature>
<evidence type="ECO:0000256" key="4">
    <source>
        <dbReference type="ARBA" id="ARBA00022692"/>
    </source>
</evidence>
<evidence type="ECO:0000256" key="2">
    <source>
        <dbReference type="ARBA" id="ARBA00005801"/>
    </source>
</evidence>
<comment type="similarity">
    <text evidence="2">Belongs to the peptidase A24 family.</text>
</comment>
<feature type="transmembrane region" description="Helical" evidence="7">
    <location>
        <begin position="119"/>
        <end position="137"/>
    </location>
</feature>
<dbReference type="AlphaFoldDB" id="A0A0D1BSK1"/>
<dbReference type="PANTHER" id="PTHR30487:SF0">
    <property type="entry name" value="PREPILIN LEADER PEPTIDASE_N-METHYLTRANSFERASE-RELATED"/>
    <property type="match status" value="1"/>
</dbReference>
<feature type="domain" description="Prepilin type IV endopeptidase peptidase" evidence="8">
    <location>
        <begin position="100"/>
        <end position="206"/>
    </location>
</feature>
<evidence type="ECO:0000256" key="3">
    <source>
        <dbReference type="ARBA" id="ARBA00022475"/>
    </source>
</evidence>
<protein>
    <submittedName>
        <fullName evidence="10">Peptidase A24</fullName>
    </submittedName>
</protein>
<proteinExistence type="inferred from homology"/>